<dbReference type="FunFam" id="3.40.50.1000:FF:000025">
    <property type="entry name" value="HAD hydrolase, family IB"/>
    <property type="match status" value="1"/>
</dbReference>
<sequence>MRSQTEAPVRLSSAAFFDLDNTVMQGASLYYFARGLAARRYFTTGDLVKFGWKQLRFRLSANEHAGDISEARTAALAFIQGWRVEDVRRLSEEIFDELMKERIWAGTRALAQAHLDRGERVWLITAAPVELGMVIAEHLGITGALGTVAEIRDGLYTGHLVGDMLHGPAKEVAVRALAAAEQLDLDECYAYSDSVNDLPMLGSVGHPVAVNPDAALRRHARANQWDIQDFRSGRKAVKVAVPATLAAGVVAGAVISGVALNRRRHRL</sequence>
<evidence type="ECO:0000256" key="2">
    <source>
        <dbReference type="ARBA" id="ARBA00022723"/>
    </source>
</evidence>
<protein>
    <submittedName>
        <fullName evidence="6">HAD superfamily hydrolase (TIGR01490 family)</fullName>
    </submittedName>
</protein>
<feature type="transmembrane region" description="Helical" evidence="5">
    <location>
        <begin position="239"/>
        <end position="260"/>
    </location>
</feature>
<dbReference type="GO" id="GO:0016787">
    <property type="term" value="F:hydrolase activity"/>
    <property type="evidence" value="ECO:0007669"/>
    <property type="project" value="UniProtKB-KW"/>
</dbReference>
<evidence type="ECO:0000313" key="7">
    <source>
        <dbReference type="Proteomes" id="UP000587527"/>
    </source>
</evidence>
<evidence type="ECO:0000256" key="5">
    <source>
        <dbReference type="SAM" id="Phobius"/>
    </source>
</evidence>
<name>A0A841BUV4_9ACTN</name>
<keyword evidence="5" id="KW-0812">Transmembrane</keyword>
<keyword evidence="2" id="KW-0479">Metal-binding</keyword>
<organism evidence="6 7">
    <name type="scientific">Allocatelliglobosispora scoriae</name>
    <dbReference type="NCBI Taxonomy" id="643052"/>
    <lineage>
        <taxon>Bacteria</taxon>
        <taxon>Bacillati</taxon>
        <taxon>Actinomycetota</taxon>
        <taxon>Actinomycetes</taxon>
        <taxon>Micromonosporales</taxon>
        <taxon>Micromonosporaceae</taxon>
        <taxon>Allocatelliglobosispora</taxon>
    </lineage>
</organism>
<proteinExistence type="inferred from homology"/>
<dbReference type="InterPro" id="IPR050582">
    <property type="entry name" value="HAD-like_SerB"/>
</dbReference>
<evidence type="ECO:0000256" key="1">
    <source>
        <dbReference type="ARBA" id="ARBA00009184"/>
    </source>
</evidence>
<evidence type="ECO:0000256" key="4">
    <source>
        <dbReference type="ARBA" id="ARBA00022842"/>
    </source>
</evidence>
<dbReference type="Gene3D" id="1.20.1440.100">
    <property type="entry name" value="SG protein - dephosphorylation function"/>
    <property type="match status" value="1"/>
</dbReference>
<dbReference type="PANTHER" id="PTHR43344">
    <property type="entry name" value="PHOSPHOSERINE PHOSPHATASE"/>
    <property type="match status" value="1"/>
</dbReference>
<dbReference type="CDD" id="cd02612">
    <property type="entry name" value="HAD_PGPPase"/>
    <property type="match status" value="1"/>
</dbReference>
<dbReference type="Proteomes" id="UP000587527">
    <property type="component" value="Unassembled WGS sequence"/>
</dbReference>
<evidence type="ECO:0000256" key="3">
    <source>
        <dbReference type="ARBA" id="ARBA00022801"/>
    </source>
</evidence>
<gene>
    <name evidence="6" type="ORF">F4553_004844</name>
</gene>
<keyword evidence="7" id="KW-1185">Reference proteome</keyword>
<dbReference type="PANTHER" id="PTHR43344:SF15">
    <property type="entry name" value="PHOSPHOSERINE PHOSPHATASE SERB1"/>
    <property type="match status" value="1"/>
</dbReference>
<dbReference type="Pfam" id="PF12710">
    <property type="entry name" value="HAD"/>
    <property type="match status" value="1"/>
</dbReference>
<dbReference type="NCBIfam" id="TIGR01488">
    <property type="entry name" value="HAD-SF-IB"/>
    <property type="match status" value="1"/>
</dbReference>
<accession>A0A841BUV4</accession>
<dbReference type="SUPFAM" id="SSF56784">
    <property type="entry name" value="HAD-like"/>
    <property type="match status" value="1"/>
</dbReference>
<dbReference type="InterPro" id="IPR036412">
    <property type="entry name" value="HAD-like_sf"/>
</dbReference>
<comment type="similarity">
    <text evidence="1">Belongs to the HAD-like hydrolase superfamily. SerB family.</text>
</comment>
<keyword evidence="3 6" id="KW-0378">Hydrolase</keyword>
<dbReference type="InterPro" id="IPR006385">
    <property type="entry name" value="HAD_hydro_SerB1"/>
</dbReference>
<dbReference type="RefSeq" id="WP_312875329.1">
    <property type="nucleotide sequence ID" value="NZ_JACHMN010000002.1"/>
</dbReference>
<comment type="caution">
    <text evidence="6">The sequence shown here is derived from an EMBL/GenBank/DDBJ whole genome shotgun (WGS) entry which is preliminary data.</text>
</comment>
<keyword evidence="4" id="KW-0460">Magnesium</keyword>
<evidence type="ECO:0000313" key="6">
    <source>
        <dbReference type="EMBL" id="MBB5871465.1"/>
    </source>
</evidence>
<dbReference type="InterPro" id="IPR023214">
    <property type="entry name" value="HAD_sf"/>
</dbReference>
<dbReference type="AlphaFoldDB" id="A0A841BUV4"/>
<dbReference type="EMBL" id="JACHMN010000002">
    <property type="protein sequence ID" value="MBB5871465.1"/>
    <property type="molecule type" value="Genomic_DNA"/>
</dbReference>
<keyword evidence="5" id="KW-1133">Transmembrane helix</keyword>
<keyword evidence="5" id="KW-0472">Membrane</keyword>
<dbReference type="Gene3D" id="3.40.50.1000">
    <property type="entry name" value="HAD superfamily/HAD-like"/>
    <property type="match status" value="1"/>
</dbReference>
<dbReference type="GO" id="GO:0046872">
    <property type="term" value="F:metal ion binding"/>
    <property type="evidence" value="ECO:0007669"/>
    <property type="project" value="UniProtKB-KW"/>
</dbReference>
<dbReference type="NCBIfam" id="TIGR01490">
    <property type="entry name" value="HAD-SF-IB-hyp1"/>
    <property type="match status" value="1"/>
</dbReference>
<reference evidence="6 7" key="1">
    <citation type="submission" date="2020-08" db="EMBL/GenBank/DDBJ databases">
        <title>Sequencing the genomes of 1000 actinobacteria strains.</title>
        <authorList>
            <person name="Klenk H.-P."/>
        </authorList>
    </citation>
    <scope>NUCLEOTIDE SEQUENCE [LARGE SCALE GENOMIC DNA]</scope>
    <source>
        <strain evidence="6 7">DSM 45362</strain>
    </source>
</reference>